<dbReference type="PATRIC" id="fig|1121326.3.peg.5817"/>
<protein>
    <submittedName>
        <fullName evidence="1">Uncharacterized protein</fullName>
    </submittedName>
</protein>
<accession>A0A161X4L6</accession>
<dbReference type="AlphaFoldDB" id="A0A161X4L6"/>
<organism evidence="1 2">
    <name type="scientific">Clostridium magnum DSM 2767</name>
    <dbReference type="NCBI Taxonomy" id="1121326"/>
    <lineage>
        <taxon>Bacteria</taxon>
        <taxon>Bacillati</taxon>
        <taxon>Bacillota</taxon>
        <taxon>Clostridia</taxon>
        <taxon>Eubacteriales</taxon>
        <taxon>Clostridiaceae</taxon>
        <taxon>Clostridium</taxon>
    </lineage>
</organism>
<sequence>MKISDELMNEAVQKIDDNFKNKYDELVTDKENYDTFIRTVKYELLKKININSKAEFNIDKHLSTTIQNRKKTKKRWFKNESTSNSLLQNNIQKQAEKMFRDDIDSFKQIYKVNSIEEFKSDIANLQNKKYEKTLDWLKDDEEFLIKYEYLKNKKTWQIQQAFQTDIAIIILSYLKNNLSSNDTMAMPMVMSDIPVDLGGRRKVSLDDLACVTTLDNNKEEVYYHDIEEYKDLQINTYIGLDYVQKYCLNKAFKHFNATDKKIFGFILSKRPAEFFETRQIVVEIGDIVAAVFETDGSKNYDTVRESIAKMANIKMQFTVKGLSGFVSRIFTEVFFTERVVGGKTSVTTATIFVSDIIVKQLMEQQTMYIYGDKINEIGPEAFSLVCALQGRRMKLYGEGKNVIDDVLPYSFFQIRFRMSDKRKKRNLPIIKALLEEVRDKNIIIKQCQQVADDFHVTYYPLSAKEIANFDAHEEHLYLIPAEG</sequence>
<name>A0A161X4L6_9CLOT</name>
<gene>
    <name evidence="1" type="ORF">CLMAG_57600</name>
</gene>
<evidence type="ECO:0000313" key="2">
    <source>
        <dbReference type="Proteomes" id="UP000076603"/>
    </source>
</evidence>
<proteinExistence type="predicted"/>
<dbReference type="OrthoDB" id="2801489at2"/>
<comment type="caution">
    <text evidence="1">The sequence shown here is derived from an EMBL/GenBank/DDBJ whole genome shotgun (WGS) entry which is preliminary data.</text>
</comment>
<reference evidence="1 2" key="1">
    <citation type="submission" date="2016-04" db="EMBL/GenBank/DDBJ databases">
        <title>Genome sequence of Clostridium magnum DSM 2767.</title>
        <authorList>
            <person name="Poehlein A."/>
            <person name="Uhlig R."/>
            <person name="Fischer R."/>
            <person name="Bahl H."/>
            <person name="Daniel R."/>
        </authorList>
    </citation>
    <scope>NUCLEOTIDE SEQUENCE [LARGE SCALE GENOMIC DNA]</scope>
    <source>
        <strain evidence="1 2">DSM 2767</strain>
    </source>
</reference>
<evidence type="ECO:0000313" key="1">
    <source>
        <dbReference type="EMBL" id="KZL88856.1"/>
    </source>
</evidence>
<dbReference type="EMBL" id="LWAE01000013">
    <property type="protein sequence ID" value="KZL88856.1"/>
    <property type="molecule type" value="Genomic_DNA"/>
</dbReference>
<keyword evidence="2" id="KW-1185">Reference proteome</keyword>
<dbReference type="Proteomes" id="UP000076603">
    <property type="component" value="Unassembled WGS sequence"/>
</dbReference>
<dbReference type="RefSeq" id="WP_066630344.1">
    <property type="nucleotide sequence ID" value="NZ_FQXL01000030.1"/>
</dbReference>